<reference evidence="2" key="1">
    <citation type="submission" date="1997-01" db="EMBL/GenBank/DDBJ databases">
        <title>Sequence and functional analysis of the shoot-inducing octopine T-DNA of Agrobacterium vitis strain CG474.</title>
        <authorList>
            <person name="Otten L."/>
            <person name="De Ruffray P."/>
        </authorList>
    </citation>
    <scope>NUCLEOTIDE SEQUENCE</scope>
    <source>
        <strain evidence="2">CG474</strain>
        <plasmid evidence="2">pTiCG474</plasmid>
    </source>
</reference>
<gene>
    <name evidence="2" type="primary">5</name>
</gene>
<feature type="domain" description="Cytokinin glycosidase" evidence="1">
    <location>
        <begin position="4"/>
        <end position="200"/>
    </location>
</feature>
<evidence type="ECO:0000259" key="1">
    <source>
        <dbReference type="Pfam" id="PF02027"/>
    </source>
</evidence>
<dbReference type="AlphaFoldDB" id="P94204"/>
<name>P94204_AGRVI</name>
<evidence type="ECO:0000313" key="2">
    <source>
        <dbReference type="EMBL" id="AAB41867.1"/>
    </source>
</evidence>
<dbReference type="RefSeq" id="WP_197433495.1">
    <property type="nucleotide sequence ID" value="NZ_WPHT01000026.1"/>
</dbReference>
<proteinExistence type="predicted"/>
<sequence length="227" mass="25914">MYHSRPIFNVIDSSNIHGRRELKLFLRHVEIAYRSFAQRDLIRAQRSLINSIINIDVPIDPAIDEVVNRFCEVACLQGPAGIPLTIILNDSLMYVYCSFREMRRYAHKRLYDGVSDGSVVISTVPPYTEGIRKETMRSWQNNVGENTSDEIHNVDAYIAFLPTTSLQNPSVSHMKIRCNSFLAPSRVDPFCVEIIAVGKALFEDNGLKKKPKLWGEMALTSLWKRLV</sequence>
<organism evidence="2">
    <name type="scientific">Agrobacterium vitis</name>
    <name type="common">Rhizobium vitis</name>
    <dbReference type="NCBI Taxonomy" id="373"/>
    <lineage>
        <taxon>Bacteria</taxon>
        <taxon>Pseudomonadati</taxon>
        <taxon>Pseudomonadota</taxon>
        <taxon>Alphaproteobacteria</taxon>
        <taxon>Hyphomicrobiales</taxon>
        <taxon>Rhizobiaceae</taxon>
        <taxon>Rhizobium/Agrobacterium group</taxon>
        <taxon>Agrobacterium</taxon>
    </lineage>
</organism>
<geneLocation type="plasmid" evidence="2">
    <name>pTiCG474</name>
</geneLocation>
<dbReference type="Pfam" id="PF02027">
    <property type="entry name" value="RolB_RolC"/>
    <property type="match status" value="1"/>
</dbReference>
<keyword evidence="2" id="KW-0614">Plasmid</keyword>
<accession>P94204</accession>
<dbReference type="InterPro" id="IPR006064">
    <property type="entry name" value="Glycosidase"/>
</dbReference>
<protein>
    <submittedName>
        <fullName evidence="2">5</fullName>
    </submittedName>
</protein>
<dbReference type="EMBL" id="U83986">
    <property type="protein sequence ID" value="AAB41867.1"/>
    <property type="molecule type" value="Genomic_DNA"/>
</dbReference>